<organism evidence="1 2">
    <name type="scientific">Mycobacterium phage Aziz</name>
    <dbReference type="NCBI Taxonomy" id="2762281"/>
    <lineage>
        <taxon>Viruses</taxon>
        <taxon>Duplodnaviria</taxon>
        <taxon>Heunggongvirae</taxon>
        <taxon>Uroviricota</taxon>
        <taxon>Caudoviricetes</taxon>
        <taxon>Vilmaviridae</taxon>
        <taxon>Mclasvirinae</taxon>
        <taxon>Reyvirus</taxon>
        <taxon>Reyvirus aziz</taxon>
    </lineage>
</organism>
<evidence type="ECO:0000313" key="1">
    <source>
        <dbReference type="EMBL" id="QNJ56753.1"/>
    </source>
</evidence>
<name>A0A7G8LHN1_9CAUD</name>
<keyword evidence="2" id="KW-1185">Reference proteome</keyword>
<protein>
    <submittedName>
        <fullName evidence="1">Uncharacterized protein</fullName>
    </submittedName>
</protein>
<reference evidence="1 2" key="1">
    <citation type="submission" date="2020-06" db="EMBL/GenBank/DDBJ databases">
        <authorList>
            <person name="Ruesch T."/>
            <person name="Stepniewski C."/>
            <person name="Ballard C."/>
            <person name="Battaglia S."/>
            <person name="Diaz I."/>
            <person name="Engley A."/>
            <person name="Erickson A."/>
            <person name="Ernst L."/>
            <person name="Gonzales E."/>
            <person name="Haider A."/>
            <person name="Harrison M."/>
            <person name="Moore J."/>
            <person name="Paratore J."/>
            <person name="Rafanan A."/>
            <person name="Storz S."/>
            <person name="Poxleitner M.K."/>
            <person name="Anders K.R."/>
            <person name="Garlena R.A."/>
            <person name="Russell D.A."/>
            <person name="Pope W.H."/>
            <person name="Jacobs-Sera D."/>
            <person name="Hatfull G.F."/>
        </authorList>
    </citation>
    <scope>NUCLEOTIDE SEQUENCE [LARGE SCALE GENOMIC DNA]</scope>
</reference>
<proteinExistence type="predicted"/>
<dbReference type="KEGG" id="vg:63210313"/>
<dbReference type="RefSeq" id="YP_010013698.1">
    <property type="nucleotide sequence ID" value="NC_053513.1"/>
</dbReference>
<evidence type="ECO:0000313" key="2">
    <source>
        <dbReference type="Proteomes" id="UP000515890"/>
    </source>
</evidence>
<accession>A0A7G8LHN1</accession>
<dbReference type="GeneID" id="63210313"/>
<gene>
    <name evidence="1" type="primary">93</name>
    <name evidence="1" type="ORF">SEA_AZIZ_93</name>
</gene>
<dbReference type="Proteomes" id="UP000515890">
    <property type="component" value="Segment"/>
</dbReference>
<dbReference type="EMBL" id="MT658802">
    <property type="protein sequence ID" value="QNJ56753.1"/>
    <property type="molecule type" value="Genomic_DNA"/>
</dbReference>
<sequence length="39" mass="4900">MRFRRRKSRRRIDWDGVLDDLIEIFTFAWVFTLLDNLLD</sequence>
<reference evidence="2" key="2">
    <citation type="journal article" date="2021" name="Microbiol. Resour. Announc.">
        <title>Genome Sequences of Subcluster M2 Mycobacteriophages Estes and Aziz.</title>
        <authorList>
            <person name="Fitzgerald S.K."/>
            <person name="Johnson E.H."/>
            <person name="Storz S.H.R."/>
            <person name="Ballard C."/>
            <person name="Battaglia S."/>
            <person name="Boice M."/>
            <person name="Bramwell-Butcher J."/>
            <person name="Dedinsky M."/>
            <person name="DeKlotz J."/>
            <person name="Diaz I."/>
            <person name="Engley A."/>
            <person name="Ernst L."/>
            <person name="Gonzales E."/>
            <person name="Groscost A."/>
            <person name="Grosser P."/>
            <person name="Haider A."/>
            <person name="Harrison M."/>
            <person name="Husler K."/>
            <person name="Lau J."/>
            <person name="Monlux M."/>
            <person name="Paratore J."/>
            <person name="Ruesch T."/>
            <person name="Schlesinger M."/>
            <person name="Scholes A."/>
            <person name="Poxleitner M.K."/>
            <person name="Anders K.R."/>
        </authorList>
    </citation>
    <scope>NUCLEOTIDE SEQUENCE [LARGE SCALE GENOMIC DNA]</scope>
</reference>